<dbReference type="InterPro" id="IPR046525">
    <property type="entry name" value="DUF6702"/>
</dbReference>
<reference evidence="1 2" key="1">
    <citation type="submission" date="2021-03" db="EMBL/GenBank/DDBJ databases">
        <title>Complete genome of Polaribacter_sp.G4M1.</title>
        <authorList>
            <person name="Jeong S.W."/>
            <person name="Bae J.W."/>
        </authorList>
    </citation>
    <scope>NUCLEOTIDE SEQUENCE [LARGE SCALE GENOMIC DNA]</scope>
    <source>
        <strain evidence="1 2">G4M1</strain>
    </source>
</reference>
<dbReference type="Pfam" id="PF20420">
    <property type="entry name" value="DUF6702"/>
    <property type="match status" value="1"/>
</dbReference>
<gene>
    <name evidence="1" type="ORF">JL193_10595</name>
</gene>
<protein>
    <recommendedName>
        <fullName evidence="3">Peptidase E</fullName>
    </recommendedName>
</protein>
<dbReference type="Proteomes" id="UP000663935">
    <property type="component" value="Chromosome"/>
</dbReference>
<evidence type="ECO:0000313" key="2">
    <source>
        <dbReference type="Proteomes" id="UP000663935"/>
    </source>
</evidence>
<dbReference type="EMBL" id="CP071795">
    <property type="protein sequence ID" value="QTD36591.1"/>
    <property type="molecule type" value="Genomic_DNA"/>
</dbReference>
<evidence type="ECO:0008006" key="3">
    <source>
        <dbReference type="Google" id="ProtNLM"/>
    </source>
</evidence>
<accession>A0ABX7SSS5</accession>
<keyword evidence="2" id="KW-1185">Reference proteome</keyword>
<sequence>MKQILVFLVFGLLSNAHPLKISTSKISTENDHLEIKIKLFNDDFTYLISQNYRLKQPVFTEAETLRATQLYFNKKLYVLQNNGKSFFEIKKSKYTKDSLAIEFHLKSEKPINKKKMFTINNTIFFESFTKQKNFMKFGNQSFETTISQPQATFNE</sequence>
<dbReference type="RefSeq" id="WP_207970775.1">
    <property type="nucleotide sequence ID" value="NZ_CP071795.1"/>
</dbReference>
<organism evidence="1 2">
    <name type="scientific">Polaribacter batillariae</name>
    <dbReference type="NCBI Taxonomy" id="2808900"/>
    <lineage>
        <taxon>Bacteria</taxon>
        <taxon>Pseudomonadati</taxon>
        <taxon>Bacteroidota</taxon>
        <taxon>Flavobacteriia</taxon>
        <taxon>Flavobacteriales</taxon>
        <taxon>Flavobacteriaceae</taxon>
    </lineage>
</organism>
<proteinExistence type="predicted"/>
<evidence type="ECO:0000313" key="1">
    <source>
        <dbReference type="EMBL" id="QTD36591.1"/>
    </source>
</evidence>
<name>A0ABX7SSS5_9FLAO</name>